<keyword evidence="5 8" id="KW-0175">Coiled coil</keyword>
<accession>A0ABP1D5H4</accession>
<feature type="coiled-coil region" evidence="8">
    <location>
        <begin position="253"/>
        <end position="291"/>
    </location>
</feature>
<evidence type="ECO:0000256" key="5">
    <source>
        <dbReference type="ARBA" id="ARBA00023054"/>
    </source>
</evidence>
<feature type="compositionally biased region" description="Pro residues" evidence="9">
    <location>
        <begin position="336"/>
        <end position="345"/>
    </location>
</feature>
<evidence type="ECO:0000256" key="8">
    <source>
        <dbReference type="SAM" id="Coils"/>
    </source>
</evidence>
<evidence type="ECO:0000256" key="7">
    <source>
        <dbReference type="ARBA" id="ARBA00023136"/>
    </source>
</evidence>
<dbReference type="EMBL" id="OZ037945">
    <property type="protein sequence ID" value="CAL1702218.1"/>
    <property type="molecule type" value="Genomic_DNA"/>
</dbReference>
<evidence type="ECO:0000313" key="11">
    <source>
        <dbReference type="Proteomes" id="UP001497453"/>
    </source>
</evidence>
<evidence type="ECO:0000256" key="2">
    <source>
        <dbReference type="ARBA" id="ARBA00004370"/>
    </source>
</evidence>
<keyword evidence="7" id="KW-0472">Membrane</keyword>
<dbReference type="PANTHER" id="PTHR14360:SF12">
    <property type="entry name" value="MOZ PROTEIN REPRESENTS A CHROMATIN-ASSOCIATED ACETYLTRANSFERASE"/>
    <property type="match status" value="1"/>
</dbReference>
<gene>
    <name evidence="10" type="ORF">GFSPODELE1_LOCUS3939</name>
</gene>
<dbReference type="PANTHER" id="PTHR14360">
    <property type="entry name" value="PROTEIN FMP32, MITOCHONDRIAL"/>
    <property type="match status" value="1"/>
</dbReference>
<evidence type="ECO:0008006" key="12">
    <source>
        <dbReference type="Google" id="ProtNLM"/>
    </source>
</evidence>
<feature type="region of interest" description="Disordered" evidence="9">
    <location>
        <begin position="336"/>
        <end position="362"/>
    </location>
</feature>
<comment type="subcellular location">
    <subcellularLocation>
        <location evidence="2">Membrane</location>
    </subcellularLocation>
    <subcellularLocation>
        <location evidence="1">Mitochondrion</location>
    </subcellularLocation>
</comment>
<evidence type="ECO:0000256" key="9">
    <source>
        <dbReference type="SAM" id="MobiDB-lite"/>
    </source>
</evidence>
<keyword evidence="11" id="KW-1185">Reference proteome</keyword>
<dbReference type="Pfam" id="PF07798">
    <property type="entry name" value="CCDC90-like"/>
    <property type="match status" value="1"/>
</dbReference>
<organism evidence="10 11">
    <name type="scientific">Somion occarium</name>
    <dbReference type="NCBI Taxonomy" id="3059160"/>
    <lineage>
        <taxon>Eukaryota</taxon>
        <taxon>Fungi</taxon>
        <taxon>Dikarya</taxon>
        <taxon>Basidiomycota</taxon>
        <taxon>Agaricomycotina</taxon>
        <taxon>Agaricomycetes</taxon>
        <taxon>Polyporales</taxon>
        <taxon>Cerrenaceae</taxon>
        <taxon>Somion</taxon>
    </lineage>
</organism>
<proteinExistence type="predicted"/>
<reference evidence="11" key="1">
    <citation type="submission" date="2024-04" db="EMBL/GenBank/DDBJ databases">
        <authorList>
            <person name="Shaw F."/>
            <person name="Minotto A."/>
        </authorList>
    </citation>
    <scope>NUCLEOTIDE SEQUENCE [LARGE SCALE GENOMIC DNA]</scope>
</reference>
<evidence type="ECO:0000313" key="10">
    <source>
        <dbReference type="EMBL" id="CAL1702218.1"/>
    </source>
</evidence>
<dbReference type="Proteomes" id="UP001497453">
    <property type="component" value="Chromosome 2"/>
</dbReference>
<evidence type="ECO:0000256" key="6">
    <source>
        <dbReference type="ARBA" id="ARBA00023128"/>
    </source>
</evidence>
<keyword evidence="3" id="KW-0812">Transmembrane</keyword>
<sequence length="362" mass="40130">MILRNLPRFYRPLCSELHTQSPYPNFPSRKLHGNANITDPPASGMSANISLAHPRDPASSKSSTVGSPGSTSPPDIHSVPPPSSSAPPPSPPPPIKDTEDTEHVPIPENFAPVVATPPIESTLPSPHQVAHLQYATPPFNTHKFCRQLELSFPRESAEGLMRATRALLVDRIGKVRRDALTSKDLESVRLVSSGGYIINNVISSMLQQEYLFKAALSELRTEMTMRARTGSASMRSATAALRREVDALDGRMKEDLSNLKHEIQMELDNRKNEARNDMKRQDIQNEELLNKSLVTLGELRTMMEEARWDNMRNSVAALTGFLLVIVLSMELLVTKPKPPPPPPKPDINHPEAEGLQKMDWVT</sequence>
<keyword evidence="4" id="KW-1133">Transmembrane helix</keyword>
<feature type="compositionally biased region" description="Basic and acidic residues" evidence="9">
    <location>
        <begin position="346"/>
        <end position="356"/>
    </location>
</feature>
<feature type="compositionally biased region" description="Low complexity" evidence="9">
    <location>
        <begin position="59"/>
        <end position="74"/>
    </location>
</feature>
<name>A0ABP1D5H4_9APHY</name>
<feature type="region of interest" description="Disordered" evidence="9">
    <location>
        <begin position="17"/>
        <end position="102"/>
    </location>
</feature>
<evidence type="ECO:0000256" key="1">
    <source>
        <dbReference type="ARBA" id="ARBA00004173"/>
    </source>
</evidence>
<protein>
    <recommendedName>
        <fullName evidence="12">Mitochondrial protein</fullName>
    </recommendedName>
</protein>
<evidence type="ECO:0000256" key="4">
    <source>
        <dbReference type="ARBA" id="ARBA00022989"/>
    </source>
</evidence>
<keyword evidence="6" id="KW-0496">Mitochondrion</keyword>
<feature type="compositionally biased region" description="Pro residues" evidence="9">
    <location>
        <begin position="79"/>
        <end position="95"/>
    </location>
</feature>
<evidence type="ECO:0000256" key="3">
    <source>
        <dbReference type="ARBA" id="ARBA00022692"/>
    </source>
</evidence>
<dbReference type="InterPro" id="IPR024461">
    <property type="entry name" value="CCDC90-like"/>
</dbReference>